<proteinExistence type="predicted"/>
<sequence length="53" mass="6018">MRILDARSVTTVQRARAITADELDRCRTVAYWKFVTGALFFSACSLLPSLLPW</sequence>
<comment type="caution">
    <text evidence="2">The sequence shown here is derived from an EMBL/GenBank/DDBJ whole genome shotgun (WGS) entry which is preliminary data.</text>
</comment>
<keyword evidence="1" id="KW-0812">Transmembrane</keyword>
<dbReference type="RefSeq" id="WP_209766425.1">
    <property type="nucleotide sequence ID" value="NZ_JAGINP010000007.1"/>
</dbReference>
<reference evidence="2 3" key="1">
    <citation type="submission" date="2021-03" db="EMBL/GenBank/DDBJ databases">
        <title>Genomic Encyclopedia of Type Strains, Phase III (KMG-III): the genomes of soil and plant-associated and newly described type strains.</title>
        <authorList>
            <person name="Whitman W."/>
        </authorList>
    </citation>
    <scope>NUCLEOTIDE SEQUENCE [LARGE SCALE GENOMIC DNA]</scope>
    <source>
        <strain evidence="2 3">IMMIB AFH-6</strain>
    </source>
</reference>
<keyword evidence="1" id="KW-0472">Membrane</keyword>
<keyword evidence="3" id="KW-1185">Reference proteome</keyword>
<gene>
    <name evidence="2" type="ORF">J2851_002336</name>
</gene>
<accession>A0ABS4SJ16</accession>
<organism evidence="2 3">
    <name type="scientific">Azospirillum rugosum</name>
    <dbReference type="NCBI Taxonomy" id="416170"/>
    <lineage>
        <taxon>Bacteria</taxon>
        <taxon>Pseudomonadati</taxon>
        <taxon>Pseudomonadota</taxon>
        <taxon>Alphaproteobacteria</taxon>
        <taxon>Rhodospirillales</taxon>
        <taxon>Azospirillaceae</taxon>
        <taxon>Azospirillum</taxon>
    </lineage>
</organism>
<dbReference type="EMBL" id="JAGINP010000007">
    <property type="protein sequence ID" value="MBP2292558.1"/>
    <property type="molecule type" value="Genomic_DNA"/>
</dbReference>
<keyword evidence="1" id="KW-1133">Transmembrane helix</keyword>
<name>A0ABS4SJ16_9PROT</name>
<protein>
    <submittedName>
        <fullName evidence="2">Uncharacterized protein</fullName>
    </submittedName>
</protein>
<evidence type="ECO:0000256" key="1">
    <source>
        <dbReference type="SAM" id="Phobius"/>
    </source>
</evidence>
<feature type="transmembrane region" description="Helical" evidence="1">
    <location>
        <begin position="30"/>
        <end position="51"/>
    </location>
</feature>
<evidence type="ECO:0000313" key="3">
    <source>
        <dbReference type="Proteomes" id="UP000781958"/>
    </source>
</evidence>
<dbReference type="Proteomes" id="UP000781958">
    <property type="component" value="Unassembled WGS sequence"/>
</dbReference>
<evidence type="ECO:0000313" key="2">
    <source>
        <dbReference type="EMBL" id="MBP2292558.1"/>
    </source>
</evidence>